<evidence type="ECO:0000313" key="1">
    <source>
        <dbReference type="EMBL" id="ECZ7313860.1"/>
    </source>
</evidence>
<proteinExistence type="predicted"/>
<sequence>MFRLATKDDYEFIPELGLWELTFDKRPVQGVRCDDPETGAKLYNQSRMRLEAARRAENSRKKRYRIMRTFSWDEVFDWCLTQASPSECRLMLTLYHSPDSTCYRINLNRLRASKSLMRETNFYPFLGLILEQKRMVSAEYLTKMKEKAAQDET</sequence>
<reference evidence="1" key="1">
    <citation type="submission" date="2019-10" db="EMBL/GenBank/DDBJ databases">
        <authorList>
            <consortium name="PulseNet: The National Subtyping Network for Foodborne Disease Surveillance"/>
            <person name="Tarr C.L."/>
            <person name="Trees E."/>
            <person name="Katz L.S."/>
            <person name="Carleton-Romer H.A."/>
            <person name="Stroika S."/>
            <person name="Kucerova Z."/>
            <person name="Roache K.F."/>
            <person name="Sabol A.L."/>
            <person name="Besser J."/>
            <person name="Gerner-Smidt P."/>
        </authorList>
    </citation>
    <scope>NUCLEOTIDE SEQUENCE</scope>
    <source>
        <strain evidence="1">PNUSAS104137</strain>
    </source>
</reference>
<comment type="caution">
    <text evidence="1">The sequence shown here is derived from an EMBL/GenBank/DDBJ whole genome shotgun (WGS) entry which is preliminary data.</text>
</comment>
<dbReference type="AlphaFoldDB" id="A0A624WG76"/>
<accession>A0A624WG76</accession>
<protein>
    <submittedName>
        <fullName evidence="1">Uncharacterized protein</fullName>
    </submittedName>
</protein>
<organism evidence="1">
    <name type="scientific">Salmonella enterica</name>
    <name type="common">Salmonella choleraesuis</name>
    <dbReference type="NCBI Taxonomy" id="28901"/>
    <lineage>
        <taxon>Bacteria</taxon>
        <taxon>Pseudomonadati</taxon>
        <taxon>Pseudomonadota</taxon>
        <taxon>Gammaproteobacteria</taxon>
        <taxon>Enterobacterales</taxon>
        <taxon>Enterobacteriaceae</taxon>
        <taxon>Salmonella</taxon>
    </lineage>
</organism>
<gene>
    <name evidence="1" type="ORF">F8351_22805</name>
</gene>
<dbReference type="EMBL" id="AALHPX010000209">
    <property type="protein sequence ID" value="ECZ7313860.1"/>
    <property type="molecule type" value="Genomic_DNA"/>
</dbReference>
<name>A0A624WG76_SALER</name>